<evidence type="ECO:0000313" key="11">
    <source>
        <dbReference type="EMBL" id="GAA4328334.1"/>
    </source>
</evidence>
<evidence type="ECO:0000256" key="4">
    <source>
        <dbReference type="ARBA" id="ARBA00022692"/>
    </source>
</evidence>
<dbReference type="Gene3D" id="3.90.550.10">
    <property type="entry name" value="Spore Coat Polysaccharide Biosynthesis Protein SpsA, Chain A"/>
    <property type="match status" value="1"/>
</dbReference>
<feature type="transmembrane region" description="Helical" evidence="9">
    <location>
        <begin position="373"/>
        <end position="395"/>
    </location>
</feature>
<evidence type="ECO:0000256" key="2">
    <source>
        <dbReference type="ARBA" id="ARBA00022475"/>
    </source>
</evidence>
<dbReference type="InterPro" id="IPR026392">
    <property type="entry name" value="Exo/Archaeosortase_dom"/>
</dbReference>
<evidence type="ECO:0000256" key="5">
    <source>
        <dbReference type="ARBA" id="ARBA00022801"/>
    </source>
</evidence>
<evidence type="ECO:0000313" key="12">
    <source>
        <dbReference type="Proteomes" id="UP001500582"/>
    </source>
</evidence>
<keyword evidence="2" id="KW-1003">Cell membrane</keyword>
<dbReference type="Proteomes" id="UP001500582">
    <property type="component" value="Unassembled WGS sequence"/>
</dbReference>
<dbReference type="PANTHER" id="PTHR43630">
    <property type="entry name" value="POLY-BETA-1,6-N-ACETYL-D-GLUCOSAMINE SYNTHASE"/>
    <property type="match status" value="1"/>
</dbReference>
<reference evidence="12" key="1">
    <citation type="journal article" date="2019" name="Int. J. Syst. Evol. Microbiol.">
        <title>The Global Catalogue of Microorganisms (GCM) 10K type strain sequencing project: providing services to taxonomists for standard genome sequencing and annotation.</title>
        <authorList>
            <consortium name="The Broad Institute Genomics Platform"/>
            <consortium name="The Broad Institute Genome Sequencing Center for Infectious Disease"/>
            <person name="Wu L."/>
            <person name="Ma J."/>
        </authorList>
    </citation>
    <scope>NUCLEOTIDE SEQUENCE [LARGE SCALE GENOMIC DNA]</scope>
    <source>
        <strain evidence="12">JCM 17705</strain>
    </source>
</reference>
<keyword evidence="3" id="KW-0645">Protease</keyword>
<feature type="transmembrane region" description="Helical" evidence="9">
    <location>
        <begin position="402"/>
        <end position="427"/>
    </location>
</feature>
<evidence type="ECO:0000256" key="8">
    <source>
        <dbReference type="ARBA" id="ARBA00038494"/>
    </source>
</evidence>
<keyword evidence="4 9" id="KW-0812">Transmembrane</keyword>
<evidence type="ECO:0000256" key="6">
    <source>
        <dbReference type="ARBA" id="ARBA00022989"/>
    </source>
</evidence>
<evidence type="ECO:0000256" key="1">
    <source>
        <dbReference type="ARBA" id="ARBA00004651"/>
    </source>
</evidence>
<name>A0ABP8GQM2_9SPHI</name>
<keyword evidence="6 9" id="KW-1133">Transmembrane helix</keyword>
<organism evidence="11 12">
    <name type="scientific">Mucilaginibacter gynuensis</name>
    <dbReference type="NCBI Taxonomy" id="1302236"/>
    <lineage>
        <taxon>Bacteria</taxon>
        <taxon>Pseudomonadati</taxon>
        <taxon>Bacteroidota</taxon>
        <taxon>Sphingobacteriia</taxon>
        <taxon>Sphingobacteriales</taxon>
        <taxon>Sphingobacteriaceae</taxon>
        <taxon>Mucilaginibacter</taxon>
    </lineage>
</organism>
<gene>
    <name evidence="11" type="ORF">GCM10023149_32300</name>
</gene>
<feature type="transmembrane region" description="Helical" evidence="9">
    <location>
        <begin position="439"/>
        <end position="457"/>
    </location>
</feature>
<feature type="transmembrane region" description="Helical" evidence="9">
    <location>
        <begin position="290"/>
        <end position="310"/>
    </location>
</feature>
<dbReference type="SUPFAM" id="SSF53448">
    <property type="entry name" value="Nucleotide-diphospho-sugar transferases"/>
    <property type="match status" value="1"/>
</dbReference>
<dbReference type="EMBL" id="BAABFT010000008">
    <property type="protein sequence ID" value="GAA4328334.1"/>
    <property type="molecule type" value="Genomic_DNA"/>
</dbReference>
<accession>A0ABP8GQM2</accession>
<comment type="similarity">
    <text evidence="8">Belongs to the glycosyltransferase 2 family. WaaE/KdtX subfamily.</text>
</comment>
<dbReference type="CDD" id="cd02511">
    <property type="entry name" value="Beta4Glucosyltransferase"/>
    <property type="match status" value="1"/>
</dbReference>
<comment type="caution">
    <text evidence="11">The sequence shown here is derived from an EMBL/GenBank/DDBJ whole genome shotgun (WGS) entry which is preliminary data.</text>
</comment>
<feature type="domain" description="Glycosyltransferase 2-like" evidence="10">
    <location>
        <begin position="6"/>
        <end position="119"/>
    </location>
</feature>
<evidence type="ECO:0000256" key="3">
    <source>
        <dbReference type="ARBA" id="ARBA00022670"/>
    </source>
</evidence>
<dbReference type="RefSeq" id="WP_345212167.1">
    <property type="nucleotide sequence ID" value="NZ_BAABFT010000008.1"/>
</dbReference>
<keyword evidence="7 9" id="KW-0472">Membrane</keyword>
<protein>
    <recommendedName>
        <fullName evidence="10">Glycosyltransferase 2-like domain-containing protein</fullName>
    </recommendedName>
</protein>
<keyword evidence="12" id="KW-1185">Reference proteome</keyword>
<dbReference type="PANTHER" id="PTHR43630:SF2">
    <property type="entry name" value="GLYCOSYLTRANSFERASE"/>
    <property type="match status" value="1"/>
</dbReference>
<keyword evidence="5" id="KW-0378">Hydrolase</keyword>
<dbReference type="Pfam" id="PF00535">
    <property type="entry name" value="Glycos_transf_2"/>
    <property type="match status" value="1"/>
</dbReference>
<dbReference type="NCBIfam" id="NF046083">
    <property type="entry name" value="exosort_XrtY"/>
    <property type="match status" value="1"/>
</dbReference>
<comment type="subcellular location">
    <subcellularLocation>
        <location evidence="1">Cell membrane</location>
        <topology evidence="1">Multi-pass membrane protein</topology>
    </subcellularLocation>
</comment>
<evidence type="ECO:0000259" key="10">
    <source>
        <dbReference type="Pfam" id="PF00535"/>
    </source>
</evidence>
<proteinExistence type="inferred from homology"/>
<dbReference type="InterPro" id="IPR029044">
    <property type="entry name" value="Nucleotide-diphossugar_trans"/>
</dbReference>
<dbReference type="NCBIfam" id="TIGR04178">
    <property type="entry name" value="exo_archaeo"/>
    <property type="match status" value="1"/>
</dbReference>
<dbReference type="InterPro" id="IPR001173">
    <property type="entry name" value="Glyco_trans_2-like"/>
</dbReference>
<evidence type="ECO:0000256" key="9">
    <source>
        <dbReference type="SAM" id="Phobius"/>
    </source>
</evidence>
<evidence type="ECO:0000256" key="7">
    <source>
        <dbReference type="ARBA" id="ARBA00023136"/>
    </source>
</evidence>
<sequence>MNTSFSFIILTYNEEMHLPRLLNSIARLNAPVYILDSGSTDNTVAIGEQFGAEVLCNPFDNHPRQWHYALGCFDIKTPWIICLDADHVVTPELAEILLNFRDEDYSDTNGIYFNRKNFFKGQWIKHGGYYPFYLLKMFRYGHGFSDLNENMDHHFVVDGKTQLWKTGHLLEENLKENNISFWINKHNRYSDLLAHEEVERMQKIRWQTVKPRFWGAPDERTAWLKAIWWQLPRYVRPMIYFFYRFIIRLGFMDGKNGIIFHFLQGFWFRLVVDIKIEEIMVHARSTNRNWRIALTFAFKFVLLFALFYYFNLGMLSLTSHGGHYNAFIANHLNYIQGLRDVLINSTAWLLRGLGHTVLTNHHQLLVPGRSTLVLAYSCLGLGISSFLSAFALAYPAKLATRLWFMLVAIVTVQLLNVIRFALLALYWNSHTGSFIDHHTLFNIIIYIAIATAIYFWTKHYDVTKHTAKNRPVYL</sequence>